<accession>A0ABD0M6G9</accession>
<reference evidence="1 2" key="1">
    <citation type="journal article" date="2023" name="Sci. Data">
        <title>Genome assembly of the Korean intertidal mud-creeper Batillaria attramentaria.</title>
        <authorList>
            <person name="Patra A.K."/>
            <person name="Ho P.T."/>
            <person name="Jun S."/>
            <person name="Lee S.J."/>
            <person name="Kim Y."/>
            <person name="Won Y.J."/>
        </authorList>
    </citation>
    <scope>NUCLEOTIDE SEQUENCE [LARGE SCALE GENOMIC DNA]</scope>
    <source>
        <strain evidence="1">Wonlab-2016</strain>
    </source>
</reference>
<dbReference type="EMBL" id="JACVVK020000004">
    <property type="protein sequence ID" value="KAK7507374.1"/>
    <property type="molecule type" value="Genomic_DNA"/>
</dbReference>
<proteinExistence type="predicted"/>
<name>A0ABD0M6G9_9CAEN</name>
<gene>
    <name evidence="1" type="ORF">BaRGS_00001309</name>
</gene>
<organism evidence="1 2">
    <name type="scientific">Batillaria attramentaria</name>
    <dbReference type="NCBI Taxonomy" id="370345"/>
    <lineage>
        <taxon>Eukaryota</taxon>
        <taxon>Metazoa</taxon>
        <taxon>Spiralia</taxon>
        <taxon>Lophotrochozoa</taxon>
        <taxon>Mollusca</taxon>
        <taxon>Gastropoda</taxon>
        <taxon>Caenogastropoda</taxon>
        <taxon>Sorbeoconcha</taxon>
        <taxon>Cerithioidea</taxon>
        <taxon>Batillariidae</taxon>
        <taxon>Batillaria</taxon>
    </lineage>
</organism>
<protein>
    <submittedName>
        <fullName evidence="1">Uncharacterized protein</fullName>
    </submittedName>
</protein>
<keyword evidence="2" id="KW-1185">Reference proteome</keyword>
<dbReference type="Proteomes" id="UP001519460">
    <property type="component" value="Unassembled WGS sequence"/>
</dbReference>
<comment type="caution">
    <text evidence="1">The sequence shown here is derived from an EMBL/GenBank/DDBJ whole genome shotgun (WGS) entry which is preliminary data.</text>
</comment>
<evidence type="ECO:0000313" key="2">
    <source>
        <dbReference type="Proteomes" id="UP001519460"/>
    </source>
</evidence>
<evidence type="ECO:0000313" key="1">
    <source>
        <dbReference type="EMBL" id="KAK7507374.1"/>
    </source>
</evidence>
<sequence length="113" mass="12821">MAKETEHHLHSTCMHISNTDLDADGFEEPYTVYSFKLMQQFHQTIKRRTSRSPSLITTLDSKPTIACCQPTKDGEASKNTLGSAWDRWLKTGLWWIPSSQSGGEDRQHVGGRQ</sequence>
<dbReference type="AlphaFoldDB" id="A0ABD0M6G9"/>